<dbReference type="CDD" id="cd01714">
    <property type="entry name" value="ETF_beta"/>
    <property type="match status" value="1"/>
</dbReference>
<dbReference type="InterPro" id="IPR014729">
    <property type="entry name" value="Rossmann-like_a/b/a_fold"/>
</dbReference>
<dbReference type="SUPFAM" id="SSF52402">
    <property type="entry name" value="Adenine nucleotide alpha hydrolases-like"/>
    <property type="match status" value="1"/>
</dbReference>
<dbReference type="Proteomes" id="UP000595091">
    <property type="component" value="Chromosome"/>
</dbReference>
<evidence type="ECO:0000256" key="1">
    <source>
        <dbReference type="ARBA" id="ARBA00042002"/>
    </source>
</evidence>
<dbReference type="EMBL" id="CP114063">
    <property type="protein sequence ID" value="WAT25437.1"/>
    <property type="molecule type" value="Genomic_DNA"/>
</dbReference>
<dbReference type="InterPro" id="IPR012255">
    <property type="entry name" value="ETF_b"/>
</dbReference>
<protein>
    <recommendedName>
        <fullName evidence="1">Electron transfer flavoprotein small subunit</fullName>
    </recommendedName>
</protein>
<dbReference type="AlphaFoldDB" id="A0A7M1KYF8"/>
<dbReference type="EMBL" id="CP063065">
    <property type="protein sequence ID" value="QOQ79999.1"/>
    <property type="molecule type" value="Genomic_DNA"/>
</dbReference>
<dbReference type="InterPro" id="IPR014730">
    <property type="entry name" value="ETF_a/b_N"/>
</dbReference>
<dbReference type="Pfam" id="PF01012">
    <property type="entry name" value="ETF"/>
    <property type="match status" value="1"/>
</dbReference>
<dbReference type="PANTHER" id="PTHR21294">
    <property type="entry name" value="ELECTRON TRANSFER FLAVOPROTEIN BETA-SUBUNIT"/>
    <property type="match status" value="1"/>
</dbReference>
<dbReference type="GO" id="GO:0009055">
    <property type="term" value="F:electron transfer activity"/>
    <property type="evidence" value="ECO:0007669"/>
    <property type="project" value="InterPro"/>
</dbReference>
<evidence type="ECO:0000313" key="5">
    <source>
        <dbReference type="Proteomes" id="UP000595091"/>
    </source>
</evidence>
<dbReference type="InterPro" id="IPR033948">
    <property type="entry name" value="ETF_beta_N"/>
</dbReference>
<accession>A0A7M1KYF8</accession>
<dbReference type="Proteomes" id="UP001164714">
    <property type="component" value="Chromosome"/>
</dbReference>
<dbReference type="RefSeq" id="WP_016897120.1">
    <property type="nucleotide sequence ID" value="NZ_CP063065.1"/>
</dbReference>
<dbReference type="Gene3D" id="3.40.50.620">
    <property type="entry name" value="HUPs"/>
    <property type="match status" value="1"/>
</dbReference>
<dbReference type="PANTHER" id="PTHR21294:SF17">
    <property type="entry name" value="PROTEIN FIXA"/>
    <property type="match status" value="1"/>
</dbReference>
<reference evidence="3 5" key="1">
    <citation type="submission" date="2020-10" db="EMBL/GenBank/DDBJ databases">
        <title>Plasmid carrying two tetracycline resistance determinant.</title>
        <authorList>
            <person name="Yang Q."/>
        </authorList>
    </citation>
    <scope>NUCLEOTIDE SEQUENCE [LARGE SCALE GENOMIC DNA]</scope>
    <source>
        <strain evidence="3 5">T43</strain>
    </source>
</reference>
<feature type="domain" description="Electron transfer flavoprotein alpha/beta-subunit N-terminal" evidence="2">
    <location>
        <begin position="22"/>
        <end position="215"/>
    </location>
</feature>
<gene>
    <name evidence="3" type="ORF">IMX20_04840</name>
    <name evidence="4" type="ORF">OZ415_05080</name>
</gene>
<dbReference type="SMART" id="SM00893">
    <property type="entry name" value="ETF"/>
    <property type="match status" value="1"/>
</dbReference>
<evidence type="ECO:0000313" key="3">
    <source>
        <dbReference type="EMBL" id="QOQ79999.1"/>
    </source>
</evidence>
<proteinExistence type="predicted"/>
<dbReference type="PIRSF" id="PIRSF000090">
    <property type="entry name" value="Beta-ETF"/>
    <property type="match status" value="1"/>
</dbReference>
<evidence type="ECO:0000259" key="2">
    <source>
        <dbReference type="SMART" id="SM00893"/>
    </source>
</evidence>
<organism evidence="3 5">
    <name type="scientific">Aerococcus urinaeequi</name>
    <dbReference type="NCBI Taxonomy" id="51665"/>
    <lineage>
        <taxon>Bacteria</taxon>
        <taxon>Bacillati</taxon>
        <taxon>Bacillota</taxon>
        <taxon>Bacilli</taxon>
        <taxon>Lactobacillales</taxon>
        <taxon>Aerococcaceae</taxon>
        <taxon>Aerococcus</taxon>
    </lineage>
</organism>
<evidence type="ECO:0000313" key="4">
    <source>
        <dbReference type="EMBL" id="WAT25437.1"/>
    </source>
</evidence>
<sequence length="264" mass="28801">MKIVVFIKEIPISNHVKIDPETNNLIRSGVRGRINPFDEHAIETAVQLKEKFGGTVSVVSMGPDSFKLSLHEALAMGCDEAYLLSSRAFAGSDTLATAYTLAQAVRKIGNVDLILTGLKAIDADTGQVGPLIAEELDLPQITNASGIVDLDSVNQTIDVKRHLEVDQEVIRVSYPLVMSVGDEINKPRYQSPLLIKQSMQKEITVWNEGDLHCDLDRIGIKGSPTIVTESFVPEESVRQMTMLEGSPTEAAEALLAILSDKHII</sequence>
<reference evidence="4" key="2">
    <citation type="submission" date="2022-12" db="EMBL/GenBank/DDBJ databases">
        <title>Whole genome sequence analysis of a duck derived balloon bacteium Aerococcus urinaeequi henan2020.</title>
        <authorList>
            <person name="Zhang H."/>
            <person name="Qiao H.X."/>
            <person name="Bian C.Z."/>
            <person name="Shu J.C."/>
        </authorList>
    </citation>
    <scope>NUCLEOTIDE SEQUENCE</scope>
    <source>
        <strain evidence="4">2020-HN-1</strain>
    </source>
</reference>
<name>A0A7M1KYF8_9LACT</name>